<sequence>MKLVKSLLLGSAAGLIAVGGAQAADLPVKAKAVEYVKICSLYGAGFYYIPGTDTCIKLGGYLRAEVALGTNSDFTLNQNVSTQGANGARNRLTNYYTMRAREDLNIDTRTATEYGVVRTFFDGVFSWTTGNYVGTGSATGTTAYSGALATATTPGATTTSLFGSGGGSVNGTDGNTSAGSLGVYYAFIQFAGFTMGKAVSQFDAPWTNYPGNNFDGLVGGSGTVTGINQFTYTADFGQGVTAAFSAEDPTSYMQAGNLNMSGATASSVLGASYGSNAIGGSRSPNLVGMVRVDQAWGLFQASVAAKDNHVAYYGSTELTGHPDDKWGWAVQLALSIKNIPTGAGDVINISGVYTDGATRYNFQNLAGSTYVMFGSSGTAYQSIGYASAPDTVFITGSSQETVKTWGFRGAYTHNWDPYWNTAIYGAYAQAQFGTLAKTTLCGAGGAGGGVIGAGFAGVTSCNPDFAIGQVGIITRWTPVKNLTFSADLAWTHLDQKYAGTVTPAALVPVPAKPVATYELKDQDSVVLLLRAQRNW</sequence>
<evidence type="ECO:0000313" key="12">
    <source>
        <dbReference type="Proteomes" id="UP000319949"/>
    </source>
</evidence>
<reference evidence="11 12" key="1">
    <citation type="submission" date="2019-06" db="EMBL/GenBank/DDBJ databases">
        <title>Genomic Encyclopedia of Type Strains, Phase IV (KMG-V): Genome sequencing to study the core and pangenomes of soil and plant-associated prokaryotes.</title>
        <authorList>
            <person name="Whitman W."/>
        </authorList>
    </citation>
    <scope>NUCLEOTIDE SEQUENCE [LARGE SCALE GENOMIC DNA]</scope>
    <source>
        <strain evidence="11 12">BR 510</strain>
    </source>
</reference>
<evidence type="ECO:0000256" key="10">
    <source>
        <dbReference type="RuleBase" id="RU364005"/>
    </source>
</evidence>
<feature type="chain" id="PRO_5022259840" description="Porin" evidence="10">
    <location>
        <begin position="24"/>
        <end position="535"/>
    </location>
</feature>
<evidence type="ECO:0000256" key="1">
    <source>
        <dbReference type="ARBA" id="ARBA00009521"/>
    </source>
</evidence>
<accession>A0A560DJV8</accession>
<evidence type="ECO:0000256" key="3">
    <source>
        <dbReference type="ARBA" id="ARBA00022452"/>
    </source>
</evidence>
<evidence type="ECO:0000256" key="6">
    <source>
        <dbReference type="ARBA" id="ARBA00023065"/>
    </source>
</evidence>
<evidence type="ECO:0000256" key="5">
    <source>
        <dbReference type="ARBA" id="ARBA00022729"/>
    </source>
</evidence>
<gene>
    <name evidence="11" type="ORF">FBZ96_106448</name>
</gene>
<comment type="subcellular location">
    <subcellularLocation>
        <location evidence="10">Cell outer membrane</location>
        <topology evidence="10">Multi-pass membrane protein</topology>
    </subcellularLocation>
</comment>
<keyword evidence="6 10" id="KW-0406">Ion transport</keyword>
<comment type="domain">
    <text evidence="10">Consists of 16-stranded beta-barrel sheets, with large surface-exposed loops, that form a transmembrane pore at the center of each barrel. The pore is partially ocluded by a peptide loop that folds into the pore lumen.</text>
</comment>
<keyword evidence="9 10" id="KW-0998">Cell outer membrane</keyword>
<dbReference type="EMBL" id="VITK01000006">
    <property type="protein sequence ID" value="TWA97393.1"/>
    <property type="molecule type" value="Genomic_DNA"/>
</dbReference>
<evidence type="ECO:0000256" key="7">
    <source>
        <dbReference type="ARBA" id="ARBA00023114"/>
    </source>
</evidence>
<dbReference type="RefSeq" id="WP_063683030.1">
    <property type="nucleotide sequence ID" value="NZ_LVEM01000001.1"/>
</dbReference>
<comment type="function">
    <text evidence="10">Forms passive diffusion pores that allow small molecular weight hydrophilic materials across the outer membrane.</text>
</comment>
<dbReference type="InterPro" id="IPR003684">
    <property type="entry name" value="Porin_alphabac"/>
</dbReference>
<keyword evidence="12" id="KW-1185">Reference proteome</keyword>
<keyword evidence="2 10" id="KW-0813">Transport</keyword>
<dbReference type="GO" id="GO:0015288">
    <property type="term" value="F:porin activity"/>
    <property type="evidence" value="ECO:0007669"/>
    <property type="project" value="UniProtKB-KW"/>
</dbReference>
<feature type="signal peptide" evidence="10">
    <location>
        <begin position="1"/>
        <end position="23"/>
    </location>
</feature>
<keyword evidence="7 10" id="KW-0626">Porin</keyword>
<dbReference type="OrthoDB" id="7801681at2"/>
<comment type="similarity">
    <text evidence="1 10">Belongs to the alphaproteobacteria porin family.</text>
</comment>
<dbReference type="AlphaFoldDB" id="A0A560DJV8"/>
<dbReference type="STRING" id="1803665.GCA_001641335_00818"/>
<evidence type="ECO:0000256" key="9">
    <source>
        <dbReference type="ARBA" id="ARBA00023237"/>
    </source>
</evidence>
<keyword evidence="4 10" id="KW-0812">Transmembrane</keyword>
<comment type="caution">
    <text evidence="11">The sequence shown here is derived from an EMBL/GenBank/DDBJ whole genome shotgun (WGS) entry which is preliminary data.</text>
</comment>
<dbReference type="GO" id="GO:0046930">
    <property type="term" value="C:pore complex"/>
    <property type="evidence" value="ECO:0007669"/>
    <property type="project" value="UniProtKB-KW"/>
</dbReference>
<dbReference type="Proteomes" id="UP000319949">
    <property type="component" value="Unassembled WGS sequence"/>
</dbReference>
<evidence type="ECO:0000256" key="4">
    <source>
        <dbReference type="ARBA" id="ARBA00022692"/>
    </source>
</evidence>
<keyword evidence="3 10" id="KW-1134">Transmembrane beta strand</keyword>
<dbReference type="Pfam" id="PF02530">
    <property type="entry name" value="Porin_2"/>
    <property type="match status" value="1"/>
</dbReference>
<protein>
    <recommendedName>
        <fullName evidence="10">Porin</fullName>
    </recommendedName>
</protein>
<dbReference type="GO" id="GO:0009279">
    <property type="term" value="C:cell outer membrane"/>
    <property type="evidence" value="ECO:0007669"/>
    <property type="project" value="UniProtKB-SubCell"/>
</dbReference>
<evidence type="ECO:0000256" key="2">
    <source>
        <dbReference type="ARBA" id="ARBA00022448"/>
    </source>
</evidence>
<proteinExistence type="inferred from homology"/>
<evidence type="ECO:0000313" key="11">
    <source>
        <dbReference type="EMBL" id="TWA97393.1"/>
    </source>
</evidence>
<organism evidence="11 12">
    <name type="scientific">Bradyrhizobium stylosanthis</name>
    <dbReference type="NCBI Taxonomy" id="1803665"/>
    <lineage>
        <taxon>Bacteria</taxon>
        <taxon>Pseudomonadati</taxon>
        <taxon>Pseudomonadota</taxon>
        <taxon>Alphaproteobacteria</taxon>
        <taxon>Hyphomicrobiales</taxon>
        <taxon>Nitrobacteraceae</taxon>
        <taxon>Bradyrhizobium</taxon>
    </lineage>
</organism>
<evidence type="ECO:0000256" key="8">
    <source>
        <dbReference type="ARBA" id="ARBA00023136"/>
    </source>
</evidence>
<dbReference type="GO" id="GO:0006811">
    <property type="term" value="P:monoatomic ion transport"/>
    <property type="evidence" value="ECO:0007669"/>
    <property type="project" value="UniProtKB-KW"/>
</dbReference>
<keyword evidence="5 10" id="KW-0732">Signal</keyword>
<keyword evidence="8 10" id="KW-0472">Membrane</keyword>
<name>A0A560DJV8_9BRAD</name>